<keyword evidence="3" id="KW-1185">Reference proteome</keyword>
<dbReference type="RefSeq" id="WP_115808539.1">
    <property type="nucleotide sequence ID" value="NZ_JABFDI010000009.1"/>
</dbReference>
<dbReference type="EMBL" id="QREI01000002">
    <property type="protein sequence ID" value="REE25543.1"/>
    <property type="molecule type" value="Genomic_DNA"/>
</dbReference>
<sequence>MIKAKQELILKYGVPSLAIIVVAIQLYLVHFQSLNRWKGGGFGMYTEIHYIYNQIHISGVSVDSLIKDDPNMKSTLGYLMLMPNDENIRKAAELVLKTTNKDSVYLQIWKPTVNSENGIYKRILANEIHLKKSEL</sequence>
<name>A0A3D9N5R3_9FLAO</name>
<feature type="transmembrane region" description="Helical" evidence="1">
    <location>
        <begin position="12"/>
        <end position="29"/>
    </location>
</feature>
<keyword evidence="1" id="KW-0812">Transmembrane</keyword>
<protein>
    <submittedName>
        <fullName evidence="2">Uncharacterized protein</fullName>
    </submittedName>
</protein>
<keyword evidence="1" id="KW-1133">Transmembrane helix</keyword>
<dbReference type="AlphaFoldDB" id="A0A3D9N5R3"/>
<proteinExistence type="predicted"/>
<evidence type="ECO:0000313" key="3">
    <source>
        <dbReference type="Proteomes" id="UP000256919"/>
    </source>
</evidence>
<reference evidence="2 3" key="1">
    <citation type="submission" date="2018-07" db="EMBL/GenBank/DDBJ databases">
        <title>Genomic Encyclopedia of Type Strains, Phase III (KMG-III): the genomes of soil and plant-associated and newly described type strains.</title>
        <authorList>
            <person name="Whitman W."/>
        </authorList>
    </citation>
    <scope>NUCLEOTIDE SEQUENCE [LARGE SCALE GENOMIC DNA]</scope>
    <source>
        <strain evidence="2 3">CECT 7948</strain>
    </source>
</reference>
<comment type="caution">
    <text evidence="2">The sequence shown here is derived from an EMBL/GenBank/DDBJ whole genome shotgun (WGS) entry which is preliminary data.</text>
</comment>
<evidence type="ECO:0000256" key="1">
    <source>
        <dbReference type="SAM" id="Phobius"/>
    </source>
</evidence>
<accession>A0A3D9N5R3</accession>
<dbReference type="OrthoDB" id="1447920at2"/>
<dbReference type="Proteomes" id="UP000256919">
    <property type="component" value="Unassembled WGS sequence"/>
</dbReference>
<gene>
    <name evidence="2" type="ORF">DFQ09_102133</name>
</gene>
<organism evidence="2 3">
    <name type="scientific">Winogradskyella pacifica</name>
    <dbReference type="NCBI Taxonomy" id="664642"/>
    <lineage>
        <taxon>Bacteria</taxon>
        <taxon>Pseudomonadati</taxon>
        <taxon>Bacteroidota</taxon>
        <taxon>Flavobacteriia</taxon>
        <taxon>Flavobacteriales</taxon>
        <taxon>Flavobacteriaceae</taxon>
        <taxon>Winogradskyella</taxon>
    </lineage>
</organism>
<keyword evidence="1" id="KW-0472">Membrane</keyword>
<evidence type="ECO:0000313" key="2">
    <source>
        <dbReference type="EMBL" id="REE25543.1"/>
    </source>
</evidence>